<dbReference type="Pfam" id="PF25545">
    <property type="entry name" value="DUF7924"/>
    <property type="match status" value="1"/>
</dbReference>
<dbReference type="InterPro" id="IPR057684">
    <property type="entry name" value="DUF7924"/>
</dbReference>
<accession>A0A9N9UR19</accession>
<dbReference type="EMBL" id="CABFNO020001553">
    <property type="protein sequence ID" value="CAH0000001.1"/>
    <property type="molecule type" value="Genomic_DNA"/>
</dbReference>
<dbReference type="PANTHER" id="PTHR42470:SF1">
    <property type="entry name" value="VAST DOMAIN-CONTAINING PROTEIN"/>
    <property type="match status" value="1"/>
</dbReference>
<feature type="domain" description="DUF7924" evidence="1">
    <location>
        <begin position="212"/>
        <end position="374"/>
    </location>
</feature>
<protein>
    <recommendedName>
        <fullName evidence="1">DUF7924 domain-containing protein</fullName>
    </recommendedName>
</protein>
<comment type="caution">
    <text evidence="2">The sequence shown here is derived from an EMBL/GenBank/DDBJ whole genome shotgun (WGS) entry which is preliminary data.</text>
</comment>
<dbReference type="Proteomes" id="UP000754883">
    <property type="component" value="Unassembled WGS sequence"/>
</dbReference>
<dbReference type="OrthoDB" id="5426775at2759"/>
<gene>
    <name evidence="2" type="ORF">CBYS24578_00002877</name>
</gene>
<organism evidence="2 3">
    <name type="scientific">Clonostachys byssicola</name>
    <dbReference type="NCBI Taxonomy" id="160290"/>
    <lineage>
        <taxon>Eukaryota</taxon>
        <taxon>Fungi</taxon>
        <taxon>Dikarya</taxon>
        <taxon>Ascomycota</taxon>
        <taxon>Pezizomycotina</taxon>
        <taxon>Sordariomycetes</taxon>
        <taxon>Hypocreomycetidae</taxon>
        <taxon>Hypocreales</taxon>
        <taxon>Bionectriaceae</taxon>
        <taxon>Clonostachys</taxon>
    </lineage>
</organism>
<evidence type="ECO:0000313" key="2">
    <source>
        <dbReference type="EMBL" id="CAH0000001.1"/>
    </source>
</evidence>
<name>A0A9N9UR19_9HYPO</name>
<reference evidence="2" key="1">
    <citation type="submission" date="2021-10" db="EMBL/GenBank/DDBJ databases">
        <authorList>
            <person name="Piombo E."/>
        </authorList>
    </citation>
    <scope>NUCLEOTIDE SEQUENCE</scope>
</reference>
<dbReference type="PANTHER" id="PTHR42470">
    <property type="entry name" value="VAST DOMAIN-CONTAINING PROTEIN"/>
    <property type="match status" value="1"/>
</dbReference>
<evidence type="ECO:0000313" key="3">
    <source>
        <dbReference type="Proteomes" id="UP000754883"/>
    </source>
</evidence>
<keyword evidence="3" id="KW-1185">Reference proteome</keyword>
<sequence length="395" mass="44730">MDGTRSRETYSLYENPLTFEQSSHGESLLNWLESVKPYGLRRCRSETNIQLLPDFCANRAFPDTDITPSLDQGTCYTDYHVAGVSRSDGSDSSSEVQQKAAHSNFRPMLFSNGIDMVESGEMVPSNIQSVVDFITSECGQPLNVGKSALEQDSKKCENMAIKGAYSYEVKDFFYRYLFSSQSLPDNIRGNETTMKRDDVPIAPSWGAGSAISTPDPDLLLGYDTWSFPITQIGHLYRWDINNTKFSFLSVDYQGDHTCNTSRLWVATNHCMVATATCVQIMKKLRAAVLERGNAEDVEVASSLDLHVFGLVTNGTEARLFVTYPDESEDSHIKFHVKLIRGFLLYDIQHRADLKRCVEKIFEWAEERRGHIMVAIDVILSRILAPRKKRKRRRGE</sequence>
<dbReference type="AlphaFoldDB" id="A0A9N9UR19"/>
<proteinExistence type="predicted"/>
<evidence type="ECO:0000259" key="1">
    <source>
        <dbReference type="Pfam" id="PF25545"/>
    </source>
</evidence>